<dbReference type="InParanoid" id="A0A316YL08"/>
<protein>
    <submittedName>
        <fullName evidence="1">Uncharacterized protein</fullName>
    </submittedName>
</protein>
<evidence type="ECO:0000313" key="1">
    <source>
        <dbReference type="EMBL" id="PWN88743.1"/>
    </source>
</evidence>
<name>A0A316YL08_9BASI</name>
<proteinExistence type="predicted"/>
<dbReference type="PANTHER" id="PTHR36205">
    <property type="entry name" value="CHROMOSOME 19, WHOLE GENOME SHOTGUN SEQUENCE"/>
    <property type="match status" value="1"/>
</dbReference>
<dbReference type="OrthoDB" id="3353407at2759"/>
<gene>
    <name evidence="1" type="ORF">FA10DRAFT_232910</name>
</gene>
<dbReference type="Pfam" id="PF11885">
    <property type="entry name" value="DUF3405"/>
    <property type="match status" value="3"/>
</dbReference>
<dbReference type="AlphaFoldDB" id="A0A316YL08"/>
<dbReference type="EMBL" id="KZ819638">
    <property type="protein sequence ID" value="PWN88743.1"/>
    <property type="molecule type" value="Genomic_DNA"/>
</dbReference>
<dbReference type="STRING" id="215250.A0A316YL08"/>
<dbReference type="PANTHER" id="PTHR36205:SF2">
    <property type="entry name" value="MAJOR FACILITATOR SUPERFAMILY TRANSPORTER"/>
    <property type="match status" value="1"/>
</dbReference>
<reference evidence="1 2" key="1">
    <citation type="journal article" date="2018" name="Mol. Biol. Evol.">
        <title>Broad Genomic Sampling Reveals a Smut Pathogenic Ancestry of the Fungal Clade Ustilaginomycotina.</title>
        <authorList>
            <person name="Kijpornyongpan T."/>
            <person name="Mondo S.J."/>
            <person name="Barry K."/>
            <person name="Sandor L."/>
            <person name="Lee J."/>
            <person name="Lipzen A."/>
            <person name="Pangilinan J."/>
            <person name="LaButti K."/>
            <person name="Hainaut M."/>
            <person name="Henrissat B."/>
            <person name="Grigoriev I.V."/>
            <person name="Spatafora J.W."/>
            <person name="Aime M.C."/>
        </authorList>
    </citation>
    <scope>NUCLEOTIDE SEQUENCE [LARGE SCALE GENOMIC DNA]</scope>
    <source>
        <strain evidence="1 2">MCA 4198</strain>
    </source>
</reference>
<dbReference type="InterPro" id="IPR021822">
    <property type="entry name" value="DUF3405"/>
</dbReference>
<organism evidence="1 2">
    <name type="scientific">Acaromyces ingoldii</name>
    <dbReference type="NCBI Taxonomy" id="215250"/>
    <lineage>
        <taxon>Eukaryota</taxon>
        <taxon>Fungi</taxon>
        <taxon>Dikarya</taxon>
        <taxon>Basidiomycota</taxon>
        <taxon>Ustilaginomycotina</taxon>
        <taxon>Exobasidiomycetes</taxon>
        <taxon>Exobasidiales</taxon>
        <taxon>Cryptobasidiaceae</taxon>
        <taxon>Acaromyces</taxon>
    </lineage>
</organism>
<dbReference type="RefSeq" id="XP_025375941.1">
    <property type="nucleotide sequence ID" value="XM_025518925.1"/>
</dbReference>
<keyword evidence="2" id="KW-1185">Reference proteome</keyword>
<dbReference type="GeneID" id="37040841"/>
<sequence length="370" mass="42587">MDQCGSKKTKAVVLRCYEGFPWSVDDVYNVRALIAELAFDPDSSYTVHLLVEVHSRDLAFQTSARARLAALQRSIPREFWSLVTLWSEDQMASLYPRLPLTQGLLNHMSAHSSYRSCFMPLQKFALDHEDYDFIWNWEMDVRSTFDYRTIIEAVEGYARTEETSASASHWSLSGRLASGAGKQEADLITLNPMFDVKGSGWYWSYDVQNYPDEQETERRASIGTTVRFSRRMLQQMNLANADDKRSMQCTSFPASVALHSHYSNQEWARLYSAPRPDPPLKAVYVRHPIYMGHRWDSQKLLRALSRPDFYMKANEKTMRDASFYYDGGHARAIYLGWMNNDRSVCRAPSLLHPIKSFHLAKRAPPTSASM</sequence>
<accession>A0A316YL08</accession>
<evidence type="ECO:0000313" key="2">
    <source>
        <dbReference type="Proteomes" id="UP000245768"/>
    </source>
</evidence>
<dbReference type="Proteomes" id="UP000245768">
    <property type="component" value="Unassembled WGS sequence"/>
</dbReference>